<sequence length="64" mass="7433">MVREIGMKETTSPFRQKDLMLVLIQHRGKKRSNRRSECSGPRWDWDGSEMTVKSYSCRGNDSVA</sequence>
<reference evidence="1" key="1">
    <citation type="submission" date="2015-04" db="UniProtKB">
        <authorList>
            <consortium name="EnsemblPlants"/>
        </authorList>
    </citation>
    <scope>IDENTIFICATION</scope>
</reference>
<keyword evidence="2" id="KW-1185">Reference proteome</keyword>
<proteinExistence type="predicted"/>
<organism evidence="1">
    <name type="scientific">Oryza punctata</name>
    <name type="common">Red rice</name>
    <dbReference type="NCBI Taxonomy" id="4537"/>
    <lineage>
        <taxon>Eukaryota</taxon>
        <taxon>Viridiplantae</taxon>
        <taxon>Streptophyta</taxon>
        <taxon>Embryophyta</taxon>
        <taxon>Tracheophyta</taxon>
        <taxon>Spermatophyta</taxon>
        <taxon>Magnoliopsida</taxon>
        <taxon>Liliopsida</taxon>
        <taxon>Poales</taxon>
        <taxon>Poaceae</taxon>
        <taxon>BOP clade</taxon>
        <taxon>Oryzoideae</taxon>
        <taxon>Oryzeae</taxon>
        <taxon>Oryzinae</taxon>
        <taxon>Oryza</taxon>
    </lineage>
</organism>
<dbReference type="EnsemblPlants" id="OPUNC09G14830.2">
    <property type="protein sequence ID" value="OPUNC09G14830.2"/>
    <property type="gene ID" value="OPUNC09G14830"/>
</dbReference>
<dbReference type="HOGENOM" id="CLU_2871613_0_0_1"/>
<evidence type="ECO:0000313" key="2">
    <source>
        <dbReference type="Proteomes" id="UP000026962"/>
    </source>
</evidence>
<name>A0A0E0M3E5_ORYPU</name>
<protein>
    <submittedName>
        <fullName evidence="1">Uncharacterized protein</fullName>
    </submittedName>
</protein>
<dbReference type="AlphaFoldDB" id="A0A0E0M3E5"/>
<dbReference type="Gramene" id="OPUNC09G14830.2">
    <property type="protein sequence ID" value="OPUNC09G14830.2"/>
    <property type="gene ID" value="OPUNC09G14830"/>
</dbReference>
<evidence type="ECO:0000313" key="1">
    <source>
        <dbReference type="EnsemblPlants" id="OPUNC09G14830.2"/>
    </source>
</evidence>
<accession>A0A0E0M3E5</accession>
<dbReference type="Proteomes" id="UP000026962">
    <property type="component" value="Chromosome 9"/>
</dbReference>
<reference evidence="1" key="2">
    <citation type="submission" date="2018-05" db="EMBL/GenBank/DDBJ databases">
        <title>OpunRS2 (Oryza punctata Reference Sequence Version 2).</title>
        <authorList>
            <person name="Zhang J."/>
            <person name="Kudrna D."/>
            <person name="Lee S."/>
            <person name="Talag J."/>
            <person name="Welchert J."/>
            <person name="Wing R.A."/>
        </authorList>
    </citation>
    <scope>NUCLEOTIDE SEQUENCE [LARGE SCALE GENOMIC DNA]</scope>
</reference>